<keyword evidence="1" id="KW-1133">Transmembrane helix</keyword>
<keyword evidence="4" id="KW-1185">Reference proteome</keyword>
<dbReference type="InterPro" id="IPR027417">
    <property type="entry name" value="P-loop_NTPase"/>
</dbReference>
<dbReference type="Proteomes" id="UP001595912">
    <property type="component" value="Unassembled WGS sequence"/>
</dbReference>
<proteinExistence type="predicted"/>
<accession>A0ABV9VYB1</accession>
<dbReference type="SUPFAM" id="SSF52540">
    <property type="entry name" value="P-loop containing nucleoside triphosphate hydrolases"/>
    <property type="match status" value="1"/>
</dbReference>
<sequence>MTSTTRPAPPDLDAAAGDLAGIASVTLAPADATEVRSAINLVTRRSDAARLVAWIIGYSGAGKSSLINDYLGEPLLPTGVGETTAVPVTIVHGPVLRAFVVTKDDTTTEIDKGDIHRYAAYTDDGTVMPDVISLVIEHPAMPPHLVLIDGPGYDGLLTPALGAGIRHRPDVVVPVFRADTELRESEVAAIAASTRDVEHVVFVGTHTDVCPDSRVVIDRSREVVAASGLDVNARWFVNAVEPPDDSCGNLAQLRALLATELPGEAARLRAANVAKGLRSIARYVEAGCRARLALLDPSTSAAQRRATLAVEASALDVLRRRVARAHRREVGLLRGRLVQLLQDGVRRIRHTADVRLAQPDLPQLEAVADEIEAGLLELWAELVAAAPREGANTVTTLTRMAGTTGGGWTPEDFAEINATALAVVSSRNYASPAVDVLEFVSPSLFTLCYRKILALTGSPTIALAAAIAVAAAILRRRRYRLAVNTLRRDVTQNLGLRLDHVQAQAVRAIDAFVEAVAEHVTEAVERALDARAADITARRELVDRVSRDEERVAAPARALLQDRLVALRELQRRLR</sequence>
<gene>
    <name evidence="3" type="ORF">ACFPIJ_22250</name>
</gene>
<name>A0ABV9VYB1_9ACTN</name>
<reference evidence="4" key="1">
    <citation type="journal article" date="2019" name="Int. J. Syst. Evol. Microbiol.">
        <title>The Global Catalogue of Microorganisms (GCM) 10K type strain sequencing project: providing services to taxonomists for standard genome sequencing and annotation.</title>
        <authorList>
            <consortium name="The Broad Institute Genomics Platform"/>
            <consortium name="The Broad Institute Genome Sequencing Center for Infectious Disease"/>
            <person name="Wu L."/>
            <person name="Ma J."/>
        </authorList>
    </citation>
    <scope>NUCLEOTIDE SEQUENCE [LARGE SCALE GENOMIC DNA]</scope>
    <source>
        <strain evidence="4">CGMCC 4.7152</strain>
    </source>
</reference>
<dbReference type="InterPro" id="IPR045063">
    <property type="entry name" value="Dynamin_N"/>
</dbReference>
<dbReference type="Pfam" id="PF00350">
    <property type="entry name" value="Dynamin_N"/>
    <property type="match status" value="1"/>
</dbReference>
<keyword evidence="1" id="KW-0812">Transmembrane</keyword>
<feature type="domain" description="Dynamin N-terminal" evidence="2">
    <location>
        <begin position="55"/>
        <end position="199"/>
    </location>
</feature>
<dbReference type="Gene3D" id="3.40.50.300">
    <property type="entry name" value="P-loop containing nucleotide triphosphate hydrolases"/>
    <property type="match status" value="1"/>
</dbReference>
<feature type="transmembrane region" description="Helical" evidence="1">
    <location>
        <begin position="452"/>
        <end position="474"/>
    </location>
</feature>
<comment type="caution">
    <text evidence="3">The sequence shown here is derived from an EMBL/GenBank/DDBJ whole genome shotgun (WGS) entry which is preliminary data.</text>
</comment>
<protein>
    <submittedName>
        <fullName evidence="3">Dynamin family protein</fullName>
    </submittedName>
</protein>
<keyword evidence="1" id="KW-0472">Membrane</keyword>
<organism evidence="3 4">
    <name type="scientific">Dactylosporangium cerinum</name>
    <dbReference type="NCBI Taxonomy" id="1434730"/>
    <lineage>
        <taxon>Bacteria</taxon>
        <taxon>Bacillati</taxon>
        <taxon>Actinomycetota</taxon>
        <taxon>Actinomycetes</taxon>
        <taxon>Micromonosporales</taxon>
        <taxon>Micromonosporaceae</taxon>
        <taxon>Dactylosporangium</taxon>
    </lineage>
</organism>
<evidence type="ECO:0000313" key="3">
    <source>
        <dbReference type="EMBL" id="MFC5000545.1"/>
    </source>
</evidence>
<evidence type="ECO:0000256" key="1">
    <source>
        <dbReference type="SAM" id="Phobius"/>
    </source>
</evidence>
<evidence type="ECO:0000259" key="2">
    <source>
        <dbReference type="Pfam" id="PF00350"/>
    </source>
</evidence>
<evidence type="ECO:0000313" key="4">
    <source>
        <dbReference type="Proteomes" id="UP001595912"/>
    </source>
</evidence>
<dbReference type="RefSeq" id="WP_380117098.1">
    <property type="nucleotide sequence ID" value="NZ_JBHSIU010000027.1"/>
</dbReference>
<dbReference type="EMBL" id="JBHSIU010000027">
    <property type="protein sequence ID" value="MFC5000545.1"/>
    <property type="molecule type" value="Genomic_DNA"/>
</dbReference>